<evidence type="ECO:0000313" key="1">
    <source>
        <dbReference type="EMBL" id="KAG8659052.1"/>
    </source>
</evidence>
<dbReference type="Proteomes" id="UP000091857">
    <property type="component" value="Chromosome 2"/>
</dbReference>
<dbReference type="EMBL" id="CM004388">
    <property type="protein sequence ID" value="KAG8659052.1"/>
    <property type="molecule type" value="Genomic_DNA"/>
</dbReference>
<name>A0ACB7I2I4_MANES</name>
<organism evidence="1 2">
    <name type="scientific">Manihot esculenta</name>
    <name type="common">Cassava</name>
    <name type="synonym">Jatropha manihot</name>
    <dbReference type="NCBI Taxonomy" id="3983"/>
    <lineage>
        <taxon>Eukaryota</taxon>
        <taxon>Viridiplantae</taxon>
        <taxon>Streptophyta</taxon>
        <taxon>Embryophyta</taxon>
        <taxon>Tracheophyta</taxon>
        <taxon>Spermatophyta</taxon>
        <taxon>Magnoliopsida</taxon>
        <taxon>eudicotyledons</taxon>
        <taxon>Gunneridae</taxon>
        <taxon>Pentapetalae</taxon>
        <taxon>rosids</taxon>
        <taxon>fabids</taxon>
        <taxon>Malpighiales</taxon>
        <taxon>Euphorbiaceae</taxon>
        <taxon>Crotonoideae</taxon>
        <taxon>Manihoteae</taxon>
        <taxon>Manihot</taxon>
    </lineage>
</organism>
<sequence>MHRWHATHRTTICNSLPNFFSLLQGGLSNESRGHCEDDVVMVASGRIMSESAKRSGSGETLLKRPNYNSQRRELDTNSMKALCSVDGVFLDDGGEYNTSKKRGPTEVTSSEDTNCRGKERKNHDNNSSEFSLSHKSEYSDPSKGKKVVKPVGINMAGCDGDDGHVSMTCVSHGSISVIGRRRAMEDALTVAPGVVVGEHGRYDFFAVYDGHGGARVAYACRDRMHQLVAKEVEKGRSINEKGLGYWEKVMGTCFNKMDEEVSPGGGDGGGGENGEELSEKTVGSTAAVVMVGREEVVVANCGDSRVVVCRGGVAVALSNDHKPDRSDERERVEAAGGRVINWHGSRVLGVLGTSRSIGDQYLKPYVSSEPEVTVIERNESDDFIIIATDGLWDVISSEFACEIVKKYFDGRIKNTRLAERFAGRSAAEAAAMLAELAMARGSKDNISVIIVELKSSKSSK</sequence>
<reference evidence="2" key="1">
    <citation type="journal article" date="2016" name="Nat. Biotechnol.">
        <title>Sequencing wild and cultivated cassava and related species reveals extensive interspecific hybridization and genetic diversity.</title>
        <authorList>
            <person name="Bredeson J.V."/>
            <person name="Lyons J.B."/>
            <person name="Prochnik S.E."/>
            <person name="Wu G.A."/>
            <person name="Ha C.M."/>
            <person name="Edsinger-Gonzales E."/>
            <person name="Grimwood J."/>
            <person name="Schmutz J."/>
            <person name="Rabbi I.Y."/>
            <person name="Egesi C."/>
            <person name="Nauluvula P."/>
            <person name="Lebot V."/>
            <person name="Ndunguru J."/>
            <person name="Mkamilo G."/>
            <person name="Bart R.S."/>
            <person name="Setter T.L."/>
            <person name="Gleadow R.M."/>
            <person name="Kulakow P."/>
            <person name="Ferguson M.E."/>
            <person name="Rounsley S."/>
            <person name="Rokhsar D.S."/>
        </authorList>
    </citation>
    <scope>NUCLEOTIDE SEQUENCE [LARGE SCALE GENOMIC DNA]</scope>
    <source>
        <strain evidence="2">cv. AM560-2</strain>
    </source>
</reference>
<protein>
    <submittedName>
        <fullName evidence="1">Uncharacterized protein</fullName>
    </submittedName>
</protein>
<evidence type="ECO:0000313" key="2">
    <source>
        <dbReference type="Proteomes" id="UP000091857"/>
    </source>
</evidence>
<keyword evidence="2" id="KW-1185">Reference proteome</keyword>
<proteinExistence type="predicted"/>
<gene>
    <name evidence="1" type="ORF">MANES_02G010500v8</name>
</gene>
<comment type="caution">
    <text evidence="1">The sequence shown here is derived from an EMBL/GenBank/DDBJ whole genome shotgun (WGS) entry which is preliminary data.</text>
</comment>
<accession>A0ACB7I2I4</accession>